<keyword evidence="2" id="KW-1185">Reference proteome</keyword>
<evidence type="ECO:0000313" key="1">
    <source>
        <dbReference type="EMBL" id="CAK9317763.1"/>
    </source>
</evidence>
<dbReference type="Proteomes" id="UP001642487">
    <property type="component" value="Chromosome 3"/>
</dbReference>
<name>A0ABP0YBA8_9ROSI</name>
<accession>A0ABP0YBA8</accession>
<sequence length="75" mass="8726">MNCFDIIIYTRIRLRIVSTLRYLRAILVTPMARDPGHDCLSVRLLDLFLESCFLCNFLCSYTSLIMLSSRNISSF</sequence>
<reference evidence="1 2" key="1">
    <citation type="submission" date="2024-03" db="EMBL/GenBank/DDBJ databases">
        <authorList>
            <person name="Gkanogiannis A."/>
            <person name="Becerra Lopez-Lavalle L."/>
        </authorList>
    </citation>
    <scope>NUCLEOTIDE SEQUENCE [LARGE SCALE GENOMIC DNA]</scope>
</reference>
<gene>
    <name evidence="1" type="ORF">CITCOLO1_LOCUS9711</name>
</gene>
<protein>
    <submittedName>
        <fullName evidence="1">Uncharacterized protein</fullName>
    </submittedName>
</protein>
<organism evidence="1 2">
    <name type="scientific">Citrullus colocynthis</name>
    <name type="common">colocynth</name>
    <dbReference type="NCBI Taxonomy" id="252529"/>
    <lineage>
        <taxon>Eukaryota</taxon>
        <taxon>Viridiplantae</taxon>
        <taxon>Streptophyta</taxon>
        <taxon>Embryophyta</taxon>
        <taxon>Tracheophyta</taxon>
        <taxon>Spermatophyta</taxon>
        <taxon>Magnoliopsida</taxon>
        <taxon>eudicotyledons</taxon>
        <taxon>Gunneridae</taxon>
        <taxon>Pentapetalae</taxon>
        <taxon>rosids</taxon>
        <taxon>fabids</taxon>
        <taxon>Cucurbitales</taxon>
        <taxon>Cucurbitaceae</taxon>
        <taxon>Benincaseae</taxon>
        <taxon>Citrullus</taxon>
    </lineage>
</organism>
<proteinExistence type="predicted"/>
<evidence type="ECO:0000313" key="2">
    <source>
        <dbReference type="Proteomes" id="UP001642487"/>
    </source>
</evidence>
<dbReference type="EMBL" id="OZ021737">
    <property type="protein sequence ID" value="CAK9317763.1"/>
    <property type="molecule type" value="Genomic_DNA"/>
</dbReference>